<keyword evidence="2" id="KW-1185">Reference proteome</keyword>
<feature type="non-terminal residue" evidence="1">
    <location>
        <position position="1"/>
    </location>
</feature>
<gene>
    <name evidence="1" type="ORF">ILEXP_LOCUS3378</name>
</gene>
<name>A0ABC8QV90_9AQUA</name>
<dbReference type="EMBL" id="CAUOFW020000751">
    <property type="protein sequence ID" value="CAK9136405.1"/>
    <property type="molecule type" value="Genomic_DNA"/>
</dbReference>
<proteinExistence type="predicted"/>
<evidence type="ECO:0000313" key="1">
    <source>
        <dbReference type="EMBL" id="CAK9136405.1"/>
    </source>
</evidence>
<evidence type="ECO:0008006" key="3">
    <source>
        <dbReference type="Google" id="ProtNLM"/>
    </source>
</evidence>
<accession>A0ABC8QV90</accession>
<sequence length="125" mass="14432">FKSAIPCPIPPFGASEKLTLVYYQRLQYRSLYTLFDKHKHCLRLAASKKKPRTSINLKNGQEDPWEASSNLSLSHLCYLLNGPIPRKIESITRFRRREKIDQLKPRAANSCPLTPLDFLERCSTV</sequence>
<dbReference type="AlphaFoldDB" id="A0ABC8QV90"/>
<comment type="caution">
    <text evidence="1">The sequence shown here is derived from an EMBL/GenBank/DDBJ whole genome shotgun (WGS) entry which is preliminary data.</text>
</comment>
<protein>
    <recommendedName>
        <fullName evidence="3">Maturase K</fullName>
    </recommendedName>
</protein>
<organism evidence="1 2">
    <name type="scientific">Ilex paraguariensis</name>
    <name type="common">yerba mate</name>
    <dbReference type="NCBI Taxonomy" id="185542"/>
    <lineage>
        <taxon>Eukaryota</taxon>
        <taxon>Viridiplantae</taxon>
        <taxon>Streptophyta</taxon>
        <taxon>Embryophyta</taxon>
        <taxon>Tracheophyta</taxon>
        <taxon>Spermatophyta</taxon>
        <taxon>Magnoliopsida</taxon>
        <taxon>eudicotyledons</taxon>
        <taxon>Gunneridae</taxon>
        <taxon>Pentapetalae</taxon>
        <taxon>asterids</taxon>
        <taxon>campanulids</taxon>
        <taxon>Aquifoliales</taxon>
        <taxon>Aquifoliaceae</taxon>
        <taxon>Ilex</taxon>
    </lineage>
</organism>
<reference evidence="1 2" key="1">
    <citation type="submission" date="2024-02" db="EMBL/GenBank/DDBJ databases">
        <authorList>
            <person name="Vignale AGUSTIN F."/>
            <person name="Sosa J E."/>
            <person name="Modenutti C."/>
        </authorList>
    </citation>
    <scope>NUCLEOTIDE SEQUENCE [LARGE SCALE GENOMIC DNA]</scope>
</reference>
<dbReference type="Proteomes" id="UP001642360">
    <property type="component" value="Unassembled WGS sequence"/>
</dbReference>
<evidence type="ECO:0000313" key="2">
    <source>
        <dbReference type="Proteomes" id="UP001642360"/>
    </source>
</evidence>